<protein>
    <recommendedName>
        <fullName evidence="5">Cytochrome P450</fullName>
    </recommendedName>
</protein>
<dbReference type="Pfam" id="PF00067">
    <property type="entry name" value="p450"/>
    <property type="match status" value="1"/>
</dbReference>
<dbReference type="GO" id="GO:0016705">
    <property type="term" value="F:oxidoreductase activity, acting on paired donors, with incorporation or reduction of molecular oxygen"/>
    <property type="evidence" value="ECO:0007669"/>
    <property type="project" value="InterPro"/>
</dbReference>
<dbReference type="PRINTS" id="PR00385">
    <property type="entry name" value="P450"/>
</dbReference>
<proteinExistence type="inferred from homology"/>
<dbReference type="Proteomes" id="UP001150569">
    <property type="component" value="Unassembled WGS sequence"/>
</dbReference>
<dbReference type="InterPro" id="IPR036396">
    <property type="entry name" value="Cyt_P450_sf"/>
</dbReference>
<evidence type="ECO:0000313" key="4">
    <source>
        <dbReference type="Proteomes" id="UP001150569"/>
    </source>
</evidence>
<comment type="caution">
    <text evidence="3">The sequence shown here is derived from an EMBL/GenBank/DDBJ whole genome shotgun (WGS) entry which is preliminary data.</text>
</comment>
<evidence type="ECO:0000256" key="2">
    <source>
        <dbReference type="PIRSR" id="PIRSR602401-1"/>
    </source>
</evidence>
<comment type="cofactor">
    <cofactor evidence="2">
        <name>heme</name>
        <dbReference type="ChEBI" id="CHEBI:30413"/>
    </cofactor>
</comment>
<sequence length="399" mass="45136">MHAANPTRHDVAGTALEAGAVYHRYVTHDPTPQTAHLTVNPSSTARQVFYSGKWLVYIRDPNYRRQYFCQRDLFDRQLPNSALNGSPLRGFFGDGVLSSHGEAWRRQRRLLAPSFRRTFPAEATVRCSRRLFDVLDHHASVPVDVLHYLKNLLADAVAVKATQSVDSGSNIIASLVGSPRTTGEHLSPKEIRDAVNNILFAGHDTTANALAFLLCHTAIHQSVQTQARDEVLAATRTAEDWDQFDEARLAELPYGYSVIKESLRHEPILSVLSNRRLLRDYSFGPYTIPAGSKMGLHIYDVHHNPAHYDDPLAFRPERFGKDRPSSDSQLTWIPFAAGPHQCIGIHFALRKVRVVFALLLYHYEWELPHDSIHFQGLKTVLSPVASARDLRVRFRRRDV</sequence>
<dbReference type="GO" id="GO:0004497">
    <property type="term" value="F:monooxygenase activity"/>
    <property type="evidence" value="ECO:0007669"/>
    <property type="project" value="InterPro"/>
</dbReference>
<organism evidence="3 4">
    <name type="scientific">Tieghemiomyces parasiticus</name>
    <dbReference type="NCBI Taxonomy" id="78921"/>
    <lineage>
        <taxon>Eukaryota</taxon>
        <taxon>Fungi</taxon>
        <taxon>Fungi incertae sedis</taxon>
        <taxon>Zoopagomycota</taxon>
        <taxon>Kickxellomycotina</taxon>
        <taxon>Dimargaritomycetes</taxon>
        <taxon>Dimargaritales</taxon>
        <taxon>Dimargaritaceae</taxon>
        <taxon>Tieghemiomyces</taxon>
    </lineage>
</organism>
<dbReference type="PANTHER" id="PTHR24305">
    <property type="entry name" value="CYTOCHROME P450"/>
    <property type="match status" value="1"/>
</dbReference>
<keyword evidence="2" id="KW-0479">Metal-binding</keyword>
<reference evidence="3" key="1">
    <citation type="submission" date="2022-07" db="EMBL/GenBank/DDBJ databases">
        <title>Phylogenomic reconstructions and comparative analyses of Kickxellomycotina fungi.</title>
        <authorList>
            <person name="Reynolds N.K."/>
            <person name="Stajich J.E."/>
            <person name="Barry K."/>
            <person name="Grigoriev I.V."/>
            <person name="Crous P."/>
            <person name="Smith M.E."/>
        </authorList>
    </citation>
    <scope>NUCLEOTIDE SEQUENCE</scope>
    <source>
        <strain evidence="3">RSA 861</strain>
    </source>
</reference>
<keyword evidence="2" id="KW-0349">Heme</keyword>
<keyword evidence="2" id="KW-0408">Iron</keyword>
<dbReference type="Gene3D" id="1.10.630.10">
    <property type="entry name" value="Cytochrome P450"/>
    <property type="match status" value="2"/>
</dbReference>
<accession>A0A9W8DRT3</accession>
<evidence type="ECO:0008006" key="5">
    <source>
        <dbReference type="Google" id="ProtNLM"/>
    </source>
</evidence>
<dbReference type="PANTHER" id="PTHR24305:SF166">
    <property type="entry name" value="CYTOCHROME P450 12A4, MITOCHONDRIAL-RELATED"/>
    <property type="match status" value="1"/>
</dbReference>
<dbReference type="GO" id="GO:0020037">
    <property type="term" value="F:heme binding"/>
    <property type="evidence" value="ECO:0007669"/>
    <property type="project" value="InterPro"/>
</dbReference>
<comment type="similarity">
    <text evidence="1">Belongs to the cytochrome P450 family.</text>
</comment>
<dbReference type="GO" id="GO:0005506">
    <property type="term" value="F:iron ion binding"/>
    <property type="evidence" value="ECO:0007669"/>
    <property type="project" value="InterPro"/>
</dbReference>
<evidence type="ECO:0000313" key="3">
    <source>
        <dbReference type="EMBL" id="KAJ1922069.1"/>
    </source>
</evidence>
<dbReference type="PRINTS" id="PR00463">
    <property type="entry name" value="EP450I"/>
</dbReference>
<name>A0A9W8DRT3_9FUNG</name>
<dbReference type="InterPro" id="IPR050121">
    <property type="entry name" value="Cytochrome_P450_monoxygenase"/>
</dbReference>
<keyword evidence="4" id="KW-1185">Reference proteome</keyword>
<feature type="binding site" description="axial binding residue" evidence="2">
    <location>
        <position position="342"/>
    </location>
    <ligand>
        <name>heme</name>
        <dbReference type="ChEBI" id="CHEBI:30413"/>
    </ligand>
    <ligandPart>
        <name>Fe</name>
        <dbReference type="ChEBI" id="CHEBI:18248"/>
    </ligandPart>
</feature>
<dbReference type="OrthoDB" id="1470350at2759"/>
<gene>
    <name evidence="3" type="ORF">IWQ60_006631</name>
</gene>
<dbReference type="InterPro" id="IPR002401">
    <property type="entry name" value="Cyt_P450_E_grp-I"/>
</dbReference>
<dbReference type="AlphaFoldDB" id="A0A9W8DRT3"/>
<dbReference type="InterPro" id="IPR001128">
    <property type="entry name" value="Cyt_P450"/>
</dbReference>
<dbReference type="EMBL" id="JANBPT010000405">
    <property type="protein sequence ID" value="KAJ1922069.1"/>
    <property type="molecule type" value="Genomic_DNA"/>
</dbReference>
<evidence type="ECO:0000256" key="1">
    <source>
        <dbReference type="ARBA" id="ARBA00010617"/>
    </source>
</evidence>
<dbReference type="SUPFAM" id="SSF48264">
    <property type="entry name" value="Cytochrome P450"/>
    <property type="match status" value="1"/>
</dbReference>